<evidence type="ECO:0000313" key="7">
    <source>
        <dbReference type="Proteomes" id="UP001597294"/>
    </source>
</evidence>
<dbReference type="RefSeq" id="WP_380248458.1">
    <property type="nucleotide sequence ID" value="NZ_JBHUII010000001.1"/>
</dbReference>
<feature type="transmembrane region" description="Helical" evidence="5">
    <location>
        <begin position="276"/>
        <end position="297"/>
    </location>
</feature>
<dbReference type="EMBL" id="JBHUII010000001">
    <property type="protein sequence ID" value="MFD2204658.1"/>
    <property type="molecule type" value="Genomic_DNA"/>
</dbReference>
<keyword evidence="1" id="KW-0813">Transport</keyword>
<evidence type="ECO:0000256" key="2">
    <source>
        <dbReference type="ARBA" id="ARBA00022692"/>
    </source>
</evidence>
<sequence>MFHSFFKSEKWALWAYGGSALILAMIYLQVQLSVAFNSWYGDFYDLLQKSDNYTDKIDEGLALFHLKLISLEFLFNDFDGTPSFAVIVFPMIFLGAFLNWFTRIFILRWREAMTFGYLPRWQSVTVEIEGASQRIQEDCFRFARILELLGVRTIHAFLTLIAFIPLLWGLSSKVDVPYLKDIEGSLVWVALIVSIGGLIISWFVGYKLPGLEYNNQKIEAAFRKELVLAEDNKVDYAQTETIVELFLGIRFNYHKLYLHYSYFDLWAHLYGQIMIIVPYLIIAPSLFSGLIALGVMVQVSNAFGKVHNGFSVFIDNWTVITELRSIHLRLSEFEENLRKHETPQEILR</sequence>
<protein>
    <submittedName>
        <fullName evidence="6">Transporter</fullName>
    </submittedName>
</protein>
<evidence type="ECO:0000256" key="4">
    <source>
        <dbReference type="ARBA" id="ARBA00023136"/>
    </source>
</evidence>
<dbReference type="InterPro" id="IPR050835">
    <property type="entry name" value="ABC_transporter_sub-D"/>
</dbReference>
<keyword evidence="2 5" id="KW-0812">Transmembrane</keyword>
<name>A0ABW5BEX9_9PROT</name>
<evidence type="ECO:0000256" key="1">
    <source>
        <dbReference type="ARBA" id="ARBA00022448"/>
    </source>
</evidence>
<dbReference type="Pfam" id="PF05992">
    <property type="entry name" value="SbmA_BacA"/>
    <property type="match status" value="1"/>
</dbReference>
<evidence type="ECO:0000256" key="3">
    <source>
        <dbReference type="ARBA" id="ARBA00022989"/>
    </source>
</evidence>
<dbReference type="PANTHER" id="PTHR11384">
    <property type="entry name" value="ATP-BINDING CASSETTE, SUB-FAMILY D MEMBER"/>
    <property type="match status" value="1"/>
</dbReference>
<accession>A0ABW5BEX9</accession>
<organism evidence="6 7">
    <name type="scientific">Kiloniella antarctica</name>
    <dbReference type="NCBI Taxonomy" id="1550907"/>
    <lineage>
        <taxon>Bacteria</taxon>
        <taxon>Pseudomonadati</taxon>
        <taxon>Pseudomonadota</taxon>
        <taxon>Alphaproteobacteria</taxon>
        <taxon>Rhodospirillales</taxon>
        <taxon>Kiloniellaceae</taxon>
        <taxon>Kiloniella</taxon>
    </lineage>
</organism>
<feature type="transmembrane region" description="Helical" evidence="5">
    <location>
        <begin position="12"/>
        <end position="30"/>
    </location>
</feature>
<keyword evidence="3 5" id="KW-1133">Transmembrane helix</keyword>
<reference evidence="7" key="1">
    <citation type="journal article" date="2019" name="Int. J. Syst. Evol. Microbiol.">
        <title>The Global Catalogue of Microorganisms (GCM) 10K type strain sequencing project: providing services to taxonomists for standard genome sequencing and annotation.</title>
        <authorList>
            <consortium name="The Broad Institute Genomics Platform"/>
            <consortium name="The Broad Institute Genome Sequencing Center for Infectious Disease"/>
            <person name="Wu L."/>
            <person name="Ma J."/>
        </authorList>
    </citation>
    <scope>NUCLEOTIDE SEQUENCE [LARGE SCALE GENOMIC DNA]</scope>
    <source>
        <strain evidence="7">CGMCC 4.7192</strain>
    </source>
</reference>
<dbReference type="PANTHER" id="PTHR11384:SF59">
    <property type="entry name" value="LYSOSOMAL COBALAMIN TRANSPORTER ABCD4"/>
    <property type="match status" value="1"/>
</dbReference>
<feature type="transmembrane region" description="Helical" evidence="5">
    <location>
        <begin position="83"/>
        <end position="101"/>
    </location>
</feature>
<dbReference type="Proteomes" id="UP001597294">
    <property type="component" value="Unassembled WGS sequence"/>
</dbReference>
<evidence type="ECO:0000313" key="6">
    <source>
        <dbReference type="EMBL" id="MFD2204658.1"/>
    </source>
</evidence>
<evidence type="ECO:0000256" key="5">
    <source>
        <dbReference type="SAM" id="Phobius"/>
    </source>
</evidence>
<comment type="caution">
    <text evidence="6">The sequence shown here is derived from an EMBL/GenBank/DDBJ whole genome shotgun (WGS) entry which is preliminary data.</text>
</comment>
<keyword evidence="4 5" id="KW-0472">Membrane</keyword>
<gene>
    <name evidence="6" type="ORF">ACFSKO_03505</name>
</gene>
<feature type="transmembrane region" description="Helical" evidence="5">
    <location>
        <begin position="188"/>
        <end position="208"/>
    </location>
</feature>
<feature type="transmembrane region" description="Helical" evidence="5">
    <location>
        <begin position="149"/>
        <end position="168"/>
    </location>
</feature>
<dbReference type="NCBIfam" id="NF009036">
    <property type="entry name" value="PRK12369.1"/>
    <property type="match status" value="1"/>
</dbReference>
<proteinExistence type="predicted"/>
<dbReference type="InterPro" id="IPR009248">
    <property type="entry name" value="SbmA_BacA"/>
</dbReference>
<keyword evidence="7" id="KW-1185">Reference proteome</keyword>